<proteinExistence type="predicted"/>
<dbReference type="InterPro" id="IPR002645">
    <property type="entry name" value="STAS_dom"/>
</dbReference>
<dbReference type="InterPro" id="IPR036513">
    <property type="entry name" value="STAS_dom_sf"/>
</dbReference>
<dbReference type="RefSeq" id="WP_128384567.1">
    <property type="nucleotide sequence ID" value="NZ_CP035033.1"/>
</dbReference>
<protein>
    <submittedName>
        <fullName evidence="3">STAS domain-containing protein</fullName>
    </submittedName>
</protein>
<organism evidence="3 4">
    <name type="scientific">Hydrogenovibrio thermophilus</name>
    <dbReference type="NCBI Taxonomy" id="265883"/>
    <lineage>
        <taxon>Bacteria</taxon>
        <taxon>Pseudomonadati</taxon>
        <taxon>Pseudomonadota</taxon>
        <taxon>Gammaproteobacteria</taxon>
        <taxon>Thiotrichales</taxon>
        <taxon>Piscirickettsiaceae</taxon>
        <taxon>Hydrogenovibrio</taxon>
    </lineage>
</organism>
<accession>A0A410H1Y6</accession>
<dbReference type="InterPro" id="IPR058548">
    <property type="entry name" value="MlaB-like_STAS"/>
</dbReference>
<dbReference type="Gene3D" id="3.30.750.24">
    <property type="entry name" value="STAS domain"/>
    <property type="match status" value="1"/>
</dbReference>
<reference evidence="3 4" key="1">
    <citation type="journal article" date="2018" name="Environ. Microbiol.">
        <title>Genomes of ubiquitous marine and hypersaline Hydrogenovibrio, Thiomicrorhabdus and Thiomicrospira spp. encode a diversity of mechanisms to sustain chemolithoautotrophy in heterogeneous environments.</title>
        <authorList>
            <person name="Scott K.M."/>
            <person name="Williams J."/>
            <person name="Porter C.M.B."/>
            <person name="Russel S."/>
            <person name="Harmer T.L."/>
            <person name="Paul J.H."/>
            <person name="Antonen K.M."/>
            <person name="Bridges M.K."/>
            <person name="Camper G.J."/>
            <person name="Campla C.K."/>
            <person name="Casella L.G."/>
            <person name="Chase E."/>
            <person name="Conrad J.W."/>
            <person name="Cruz M.C."/>
            <person name="Dunlap D.S."/>
            <person name="Duran L."/>
            <person name="Fahsbender E.M."/>
            <person name="Goldsmith D.B."/>
            <person name="Keeley R.F."/>
            <person name="Kondoff M.R."/>
            <person name="Kussy B.I."/>
            <person name="Lane M.K."/>
            <person name="Lawler S."/>
            <person name="Leigh B.A."/>
            <person name="Lewis C."/>
            <person name="Lostal L.M."/>
            <person name="Marking D."/>
            <person name="Mancera P.A."/>
            <person name="McClenthan E.C."/>
            <person name="McIntyre E.A."/>
            <person name="Mine J.A."/>
            <person name="Modi S."/>
            <person name="Moore B.D."/>
            <person name="Morgan W.A."/>
            <person name="Nelson K.M."/>
            <person name="Nguyen K.N."/>
            <person name="Ogburn N."/>
            <person name="Parrino D.G."/>
            <person name="Pedapudi A.D."/>
            <person name="Pelham R.P."/>
            <person name="Preece A.M."/>
            <person name="Rampersad E.A."/>
            <person name="Richardson J.C."/>
            <person name="Rodgers C.M."/>
            <person name="Schaffer B.L."/>
            <person name="Sheridan N.E."/>
            <person name="Solone M.R."/>
            <person name="Staley Z.R."/>
            <person name="Tabuchi M."/>
            <person name="Waide R.J."/>
            <person name="Wanjugi P.W."/>
            <person name="Young S."/>
            <person name="Clum A."/>
            <person name="Daum C."/>
            <person name="Huntemann M."/>
            <person name="Ivanova N."/>
            <person name="Kyrpides N."/>
            <person name="Mikhailova N."/>
            <person name="Palaniappan K."/>
            <person name="Pillay M."/>
            <person name="Reddy T.B.K."/>
            <person name="Shapiro N."/>
            <person name="Stamatis D."/>
            <person name="Varghese N."/>
            <person name="Woyke T."/>
            <person name="Boden R."/>
            <person name="Freyermuth S.K."/>
            <person name="Kerfeld C.A."/>
        </authorList>
    </citation>
    <scope>NUCLEOTIDE SEQUENCE [LARGE SCALE GENOMIC DNA]</scope>
    <source>
        <strain evidence="3 4">JR-2</strain>
    </source>
</reference>
<name>A0A410H1Y6_9GAMM</name>
<dbReference type="EMBL" id="CP035033">
    <property type="protein sequence ID" value="QAB14938.1"/>
    <property type="molecule type" value="Genomic_DNA"/>
</dbReference>
<dbReference type="Pfam" id="PF13466">
    <property type="entry name" value="STAS_2"/>
    <property type="match status" value="1"/>
</dbReference>
<keyword evidence="4" id="KW-1185">Reference proteome</keyword>
<evidence type="ECO:0000313" key="3">
    <source>
        <dbReference type="EMBL" id="QAB14938.1"/>
    </source>
</evidence>
<evidence type="ECO:0000313" key="4">
    <source>
        <dbReference type="Proteomes" id="UP000285478"/>
    </source>
</evidence>
<dbReference type="AlphaFoldDB" id="A0A410H1Y6"/>
<dbReference type="Proteomes" id="UP000285478">
    <property type="component" value="Chromosome"/>
</dbReference>
<feature type="region of interest" description="Disordered" evidence="1">
    <location>
        <begin position="73"/>
        <end position="92"/>
    </location>
</feature>
<evidence type="ECO:0000256" key="1">
    <source>
        <dbReference type="SAM" id="MobiDB-lite"/>
    </source>
</evidence>
<gene>
    <name evidence="3" type="ORF">EPV75_04235</name>
</gene>
<feature type="domain" description="STAS" evidence="2">
    <location>
        <begin position="1"/>
        <end position="92"/>
    </location>
</feature>
<dbReference type="PROSITE" id="PS50801">
    <property type="entry name" value="STAS"/>
    <property type="match status" value="1"/>
</dbReference>
<evidence type="ECO:0000259" key="2">
    <source>
        <dbReference type="PROSITE" id="PS50801"/>
    </source>
</evidence>
<dbReference type="SUPFAM" id="SSF52091">
    <property type="entry name" value="SpoIIaa-like"/>
    <property type="match status" value="1"/>
</dbReference>
<sequence>MSEYQIELPDSLTIHHIEEVYGNLKIAFQSDAETYKIAASAVESIDTSGLQALLALVKNAVQNQKEILWDSPSEPLTSSASKLGLTEKLRLA</sequence>
<dbReference type="KEGG" id="htr:EPV75_04235"/>